<dbReference type="Proteomes" id="UP000005481">
    <property type="component" value="Unassembled WGS sequence"/>
</dbReference>
<dbReference type="HOGENOM" id="CLU_3211645_0_0_9"/>
<evidence type="ECO:0000313" key="2">
    <source>
        <dbReference type="Proteomes" id="UP000005481"/>
    </source>
</evidence>
<keyword evidence="2" id="KW-1185">Reference proteome</keyword>
<dbReference type="AlphaFoldDB" id="G9YFG2"/>
<name>G9YFG2_9FIRM</name>
<gene>
    <name evidence="1" type="ORF">HMPREF0080_00374</name>
</gene>
<dbReference type="STRING" id="861450.HMPREF0080_00374"/>
<protein>
    <submittedName>
        <fullName evidence="1">Uncharacterized protein</fullName>
    </submittedName>
</protein>
<accession>G9YFG2</accession>
<evidence type="ECO:0000313" key="1">
    <source>
        <dbReference type="EMBL" id="EHM43129.1"/>
    </source>
</evidence>
<sequence>MYGDLVFQAVDDQLWGGKPASAEQPGRKEIPGYWQAGALGDKRS</sequence>
<comment type="caution">
    <text evidence="1">The sequence shown here is derived from an EMBL/GenBank/DDBJ whole genome shotgun (WGS) entry which is preliminary data.</text>
</comment>
<proteinExistence type="predicted"/>
<dbReference type="EMBL" id="AGCJ01000012">
    <property type="protein sequence ID" value="EHM43129.1"/>
    <property type="molecule type" value="Genomic_DNA"/>
</dbReference>
<reference evidence="1 2" key="1">
    <citation type="submission" date="2011-08" db="EMBL/GenBank/DDBJ databases">
        <authorList>
            <person name="Weinstock G."/>
            <person name="Sodergren E."/>
            <person name="Clifton S."/>
            <person name="Fulton L."/>
            <person name="Fulton B."/>
            <person name="Courtney L."/>
            <person name="Fronick C."/>
            <person name="Harrison M."/>
            <person name="Strong C."/>
            <person name="Farmer C."/>
            <person name="Delahaunty K."/>
            <person name="Markovic C."/>
            <person name="Hall O."/>
            <person name="Minx P."/>
            <person name="Tomlinson C."/>
            <person name="Mitreva M."/>
            <person name="Hou S."/>
            <person name="Chen J."/>
            <person name="Wollam A."/>
            <person name="Pepin K.H."/>
            <person name="Johnson M."/>
            <person name="Bhonagiri V."/>
            <person name="Zhang X."/>
            <person name="Suruliraj S."/>
            <person name="Warren W."/>
            <person name="Chinwalla A."/>
            <person name="Mardis E.R."/>
            <person name="Wilson R.K."/>
        </authorList>
    </citation>
    <scope>NUCLEOTIDE SEQUENCE [LARGE SCALE GENOMIC DNA]</scope>
    <source>
        <strain evidence="1 2">F0357</strain>
    </source>
</reference>
<organism evidence="1 2">
    <name type="scientific">Anaeroglobus geminatus F0357</name>
    <dbReference type="NCBI Taxonomy" id="861450"/>
    <lineage>
        <taxon>Bacteria</taxon>
        <taxon>Bacillati</taxon>
        <taxon>Bacillota</taxon>
        <taxon>Negativicutes</taxon>
        <taxon>Veillonellales</taxon>
        <taxon>Veillonellaceae</taxon>
        <taxon>Anaeroglobus</taxon>
    </lineage>
</organism>